<gene>
    <name evidence="3" type="primary">Dper\GL18064</name>
    <name evidence="3" type="ORF">Dper_GL18064</name>
</gene>
<feature type="signal peptide" evidence="2">
    <location>
        <begin position="1"/>
        <end position="38"/>
    </location>
</feature>
<dbReference type="EMBL" id="CH479241">
    <property type="protein sequence ID" value="EDW37603.1"/>
    <property type="molecule type" value="Genomic_DNA"/>
</dbReference>
<evidence type="ECO:0000256" key="1">
    <source>
        <dbReference type="SAM" id="MobiDB-lite"/>
    </source>
</evidence>
<feature type="region of interest" description="Disordered" evidence="1">
    <location>
        <begin position="46"/>
        <end position="90"/>
    </location>
</feature>
<dbReference type="OrthoDB" id="8055655at2759"/>
<proteinExistence type="predicted"/>
<evidence type="ECO:0000256" key="2">
    <source>
        <dbReference type="SAM" id="SignalP"/>
    </source>
</evidence>
<accession>B4HAK0</accession>
<keyword evidence="4" id="KW-1185">Reference proteome</keyword>
<organism evidence="4">
    <name type="scientific">Drosophila persimilis</name>
    <name type="common">Fruit fly</name>
    <dbReference type="NCBI Taxonomy" id="7234"/>
    <lineage>
        <taxon>Eukaryota</taxon>
        <taxon>Metazoa</taxon>
        <taxon>Ecdysozoa</taxon>
        <taxon>Arthropoda</taxon>
        <taxon>Hexapoda</taxon>
        <taxon>Insecta</taxon>
        <taxon>Pterygota</taxon>
        <taxon>Neoptera</taxon>
        <taxon>Endopterygota</taxon>
        <taxon>Diptera</taxon>
        <taxon>Brachycera</taxon>
        <taxon>Muscomorpha</taxon>
        <taxon>Ephydroidea</taxon>
        <taxon>Drosophilidae</taxon>
        <taxon>Drosophila</taxon>
        <taxon>Sophophora</taxon>
    </lineage>
</organism>
<protein>
    <submittedName>
        <fullName evidence="3">GL18064</fullName>
    </submittedName>
</protein>
<evidence type="ECO:0000313" key="4">
    <source>
        <dbReference type="Proteomes" id="UP000008744"/>
    </source>
</evidence>
<dbReference type="Proteomes" id="UP000008744">
    <property type="component" value="Unassembled WGS sequence"/>
</dbReference>
<keyword evidence="2" id="KW-0732">Signal</keyword>
<sequence length="90" mass="9639">MAMAAMAAKERRPHHLPLVLVLALSVALDLALPAGAAGNDVISSTKAESEHGLIQLDQDIEDAADTSDQSRQSRPHKNIDYDAYANDSED</sequence>
<dbReference type="AlphaFoldDB" id="B4HAK0"/>
<feature type="chain" id="PRO_5002808116" evidence="2">
    <location>
        <begin position="39"/>
        <end position="90"/>
    </location>
</feature>
<dbReference type="HOGENOM" id="CLU_2443165_0_0_1"/>
<evidence type="ECO:0000313" key="3">
    <source>
        <dbReference type="EMBL" id="EDW37603.1"/>
    </source>
</evidence>
<name>B4HAK0_DROPE</name>
<reference evidence="3 4" key="1">
    <citation type="journal article" date="2007" name="Nature">
        <title>Evolution of genes and genomes on the Drosophila phylogeny.</title>
        <authorList>
            <consortium name="Drosophila 12 Genomes Consortium"/>
            <person name="Clark A.G."/>
            <person name="Eisen M.B."/>
            <person name="Smith D.R."/>
            <person name="Bergman C.M."/>
            <person name="Oliver B."/>
            <person name="Markow T.A."/>
            <person name="Kaufman T.C."/>
            <person name="Kellis M."/>
            <person name="Gelbart W."/>
            <person name="Iyer V.N."/>
            <person name="Pollard D.A."/>
            <person name="Sackton T.B."/>
            <person name="Larracuente A.M."/>
            <person name="Singh N.D."/>
            <person name="Abad J.P."/>
            <person name="Abt D.N."/>
            <person name="Adryan B."/>
            <person name="Aguade M."/>
            <person name="Akashi H."/>
            <person name="Anderson W.W."/>
            <person name="Aquadro C.F."/>
            <person name="Ardell D.H."/>
            <person name="Arguello R."/>
            <person name="Artieri C.G."/>
            <person name="Barbash D.A."/>
            <person name="Barker D."/>
            <person name="Barsanti P."/>
            <person name="Batterham P."/>
            <person name="Batzoglou S."/>
            <person name="Begun D."/>
            <person name="Bhutkar A."/>
            <person name="Blanco E."/>
            <person name="Bosak S.A."/>
            <person name="Bradley R.K."/>
            <person name="Brand A.D."/>
            <person name="Brent M.R."/>
            <person name="Brooks A.N."/>
            <person name="Brown R.H."/>
            <person name="Butlin R.K."/>
            <person name="Caggese C."/>
            <person name="Calvi B.R."/>
            <person name="Bernardo de Carvalho A."/>
            <person name="Caspi A."/>
            <person name="Castrezana S."/>
            <person name="Celniker S.E."/>
            <person name="Chang J.L."/>
            <person name="Chapple C."/>
            <person name="Chatterji S."/>
            <person name="Chinwalla A."/>
            <person name="Civetta A."/>
            <person name="Clifton S.W."/>
            <person name="Comeron J.M."/>
            <person name="Costello J.C."/>
            <person name="Coyne J.A."/>
            <person name="Daub J."/>
            <person name="David R.G."/>
            <person name="Delcher A.L."/>
            <person name="Delehaunty K."/>
            <person name="Do C.B."/>
            <person name="Ebling H."/>
            <person name="Edwards K."/>
            <person name="Eickbush T."/>
            <person name="Evans J.D."/>
            <person name="Filipski A."/>
            <person name="Findeiss S."/>
            <person name="Freyhult E."/>
            <person name="Fulton L."/>
            <person name="Fulton R."/>
            <person name="Garcia A.C."/>
            <person name="Gardiner A."/>
            <person name="Garfield D.A."/>
            <person name="Garvin B.E."/>
            <person name="Gibson G."/>
            <person name="Gilbert D."/>
            <person name="Gnerre S."/>
            <person name="Godfrey J."/>
            <person name="Good R."/>
            <person name="Gotea V."/>
            <person name="Gravely B."/>
            <person name="Greenberg A.J."/>
            <person name="Griffiths-Jones S."/>
            <person name="Gross S."/>
            <person name="Guigo R."/>
            <person name="Gustafson E.A."/>
            <person name="Haerty W."/>
            <person name="Hahn M.W."/>
            <person name="Halligan D.L."/>
            <person name="Halpern A.L."/>
            <person name="Halter G.M."/>
            <person name="Han M.V."/>
            <person name="Heger A."/>
            <person name="Hillier L."/>
            <person name="Hinrichs A.S."/>
            <person name="Holmes I."/>
            <person name="Hoskins R.A."/>
            <person name="Hubisz M.J."/>
            <person name="Hultmark D."/>
            <person name="Huntley M.A."/>
            <person name="Jaffe D.B."/>
            <person name="Jagadeeshan S."/>
            <person name="Jeck W.R."/>
            <person name="Johnson J."/>
            <person name="Jones C.D."/>
            <person name="Jordan W.C."/>
            <person name="Karpen G.H."/>
            <person name="Kataoka E."/>
            <person name="Keightley P.D."/>
            <person name="Kheradpour P."/>
            <person name="Kirkness E.F."/>
            <person name="Koerich L.B."/>
            <person name="Kristiansen K."/>
            <person name="Kudrna D."/>
            <person name="Kulathinal R.J."/>
            <person name="Kumar S."/>
            <person name="Kwok R."/>
            <person name="Lander E."/>
            <person name="Langley C.H."/>
            <person name="Lapoint R."/>
            <person name="Lazzaro B.P."/>
            <person name="Lee S.J."/>
            <person name="Levesque L."/>
            <person name="Li R."/>
            <person name="Lin C.F."/>
            <person name="Lin M.F."/>
            <person name="Lindblad-Toh K."/>
            <person name="Llopart A."/>
            <person name="Long M."/>
            <person name="Low L."/>
            <person name="Lozovsky E."/>
            <person name="Lu J."/>
            <person name="Luo M."/>
            <person name="Machado C.A."/>
            <person name="Makalowski W."/>
            <person name="Marzo M."/>
            <person name="Matsuda M."/>
            <person name="Matzkin L."/>
            <person name="McAllister B."/>
            <person name="McBride C.S."/>
            <person name="McKernan B."/>
            <person name="McKernan K."/>
            <person name="Mendez-Lago M."/>
            <person name="Minx P."/>
            <person name="Mollenhauer M.U."/>
            <person name="Montooth K."/>
            <person name="Mount S.M."/>
            <person name="Mu X."/>
            <person name="Myers E."/>
            <person name="Negre B."/>
            <person name="Newfeld S."/>
            <person name="Nielsen R."/>
            <person name="Noor M.A."/>
            <person name="O'Grady P."/>
            <person name="Pachter L."/>
            <person name="Papaceit M."/>
            <person name="Parisi M.J."/>
            <person name="Parisi M."/>
            <person name="Parts L."/>
            <person name="Pedersen J.S."/>
            <person name="Pesole G."/>
            <person name="Phillippy A.M."/>
            <person name="Ponting C.P."/>
            <person name="Pop M."/>
            <person name="Porcelli D."/>
            <person name="Powell J.R."/>
            <person name="Prohaska S."/>
            <person name="Pruitt K."/>
            <person name="Puig M."/>
            <person name="Quesneville H."/>
            <person name="Ram K.R."/>
            <person name="Rand D."/>
            <person name="Rasmussen M.D."/>
            <person name="Reed L.K."/>
            <person name="Reenan R."/>
            <person name="Reily A."/>
            <person name="Remington K.A."/>
            <person name="Rieger T.T."/>
            <person name="Ritchie M.G."/>
            <person name="Robin C."/>
            <person name="Rogers Y.H."/>
            <person name="Rohde C."/>
            <person name="Rozas J."/>
            <person name="Rubenfield M.J."/>
            <person name="Ruiz A."/>
            <person name="Russo S."/>
            <person name="Salzberg S.L."/>
            <person name="Sanchez-Gracia A."/>
            <person name="Saranga D.J."/>
            <person name="Sato H."/>
            <person name="Schaeffer S.W."/>
            <person name="Schatz M.C."/>
            <person name="Schlenke T."/>
            <person name="Schwartz R."/>
            <person name="Segarra C."/>
            <person name="Singh R.S."/>
            <person name="Sirot L."/>
            <person name="Sirota M."/>
            <person name="Sisneros N.B."/>
            <person name="Smith C.D."/>
            <person name="Smith T.F."/>
            <person name="Spieth J."/>
            <person name="Stage D.E."/>
            <person name="Stark A."/>
            <person name="Stephan W."/>
            <person name="Strausberg R.L."/>
            <person name="Strempel S."/>
            <person name="Sturgill D."/>
            <person name="Sutton G."/>
            <person name="Sutton G.G."/>
            <person name="Tao W."/>
            <person name="Teichmann S."/>
            <person name="Tobari Y.N."/>
            <person name="Tomimura Y."/>
            <person name="Tsolas J.M."/>
            <person name="Valente V.L."/>
            <person name="Venter E."/>
            <person name="Venter J.C."/>
            <person name="Vicario S."/>
            <person name="Vieira F.G."/>
            <person name="Vilella A.J."/>
            <person name="Villasante A."/>
            <person name="Walenz B."/>
            <person name="Wang J."/>
            <person name="Wasserman M."/>
            <person name="Watts T."/>
            <person name="Wilson D."/>
            <person name="Wilson R.K."/>
            <person name="Wing R.A."/>
            <person name="Wolfner M.F."/>
            <person name="Wong A."/>
            <person name="Wong G.K."/>
            <person name="Wu C.I."/>
            <person name="Wu G."/>
            <person name="Yamamoto D."/>
            <person name="Yang H.P."/>
            <person name="Yang S.P."/>
            <person name="Yorke J.A."/>
            <person name="Yoshida K."/>
            <person name="Zdobnov E."/>
            <person name="Zhang P."/>
            <person name="Zhang Y."/>
            <person name="Zimin A.V."/>
            <person name="Baldwin J."/>
            <person name="Abdouelleil A."/>
            <person name="Abdulkadir J."/>
            <person name="Abebe A."/>
            <person name="Abera B."/>
            <person name="Abreu J."/>
            <person name="Acer S.C."/>
            <person name="Aftuck L."/>
            <person name="Alexander A."/>
            <person name="An P."/>
            <person name="Anderson E."/>
            <person name="Anderson S."/>
            <person name="Arachi H."/>
            <person name="Azer M."/>
            <person name="Bachantsang P."/>
            <person name="Barry A."/>
            <person name="Bayul T."/>
            <person name="Berlin A."/>
            <person name="Bessette D."/>
            <person name="Bloom T."/>
            <person name="Blye J."/>
            <person name="Boguslavskiy L."/>
            <person name="Bonnet C."/>
            <person name="Boukhgalter B."/>
            <person name="Bourzgui I."/>
            <person name="Brown A."/>
            <person name="Cahill P."/>
            <person name="Channer S."/>
            <person name="Cheshatsang Y."/>
            <person name="Chuda L."/>
            <person name="Citroen M."/>
            <person name="Collymore A."/>
            <person name="Cooke P."/>
            <person name="Costello M."/>
            <person name="D'Aco K."/>
            <person name="Daza R."/>
            <person name="De Haan G."/>
            <person name="DeGray S."/>
            <person name="DeMaso C."/>
            <person name="Dhargay N."/>
            <person name="Dooley K."/>
            <person name="Dooley E."/>
            <person name="Doricent M."/>
            <person name="Dorje P."/>
            <person name="Dorjee K."/>
            <person name="Dupes A."/>
            <person name="Elong R."/>
            <person name="Falk J."/>
            <person name="Farina A."/>
            <person name="Faro S."/>
            <person name="Ferguson D."/>
            <person name="Fisher S."/>
            <person name="Foley C.D."/>
            <person name="Franke A."/>
            <person name="Friedrich D."/>
            <person name="Gadbois L."/>
            <person name="Gearin G."/>
            <person name="Gearin C.R."/>
            <person name="Giannoukos G."/>
            <person name="Goode T."/>
            <person name="Graham J."/>
            <person name="Grandbois E."/>
            <person name="Grewal S."/>
            <person name="Gyaltsen K."/>
            <person name="Hafez N."/>
            <person name="Hagos B."/>
            <person name="Hall J."/>
            <person name="Henson C."/>
            <person name="Hollinger A."/>
            <person name="Honan T."/>
            <person name="Huard M.D."/>
            <person name="Hughes L."/>
            <person name="Hurhula B."/>
            <person name="Husby M.E."/>
            <person name="Kamat A."/>
            <person name="Kanga B."/>
            <person name="Kashin S."/>
            <person name="Khazanovich D."/>
            <person name="Kisner P."/>
            <person name="Lance K."/>
            <person name="Lara M."/>
            <person name="Lee W."/>
            <person name="Lennon N."/>
            <person name="Letendre F."/>
            <person name="LeVine R."/>
            <person name="Lipovsky A."/>
            <person name="Liu X."/>
            <person name="Liu J."/>
            <person name="Liu S."/>
            <person name="Lokyitsang T."/>
            <person name="Lokyitsang Y."/>
            <person name="Lubonja R."/>
            <person name="Lui A."/>
            <person name="MacDonald P."/>
            <person name="Magnisalis V."/>
            <person name="Maru K."/>
            <person name="Matthews C."/>
            <person name="McCusker W."/>
            <person name="McDonough S."/>
            <person name="Mehta T."/>
            <person name="Meldrim J."/>
            <person name="Meneus L."/>
            <person name="Mihai O."/>
            <person name="Mihalev A."/>
            <person name="Mihova T."/>
            <person name="Mittelman R."/>
            <person name="Mlenga V."/>
            <person name="Montmayeur A."/>
            <person name="Mulrain L."/>
            <person name="Navidi A."/>
            <person name="Naylor J."/>
            <person name="Negash T."/>
            <person name="Nguyen T."/>
            <person name="Nguyen N."/>
            <person name="Nicol R."/>
            <person name="Norbu C."/>
            <person name="Norbu N."/>
            <person name="Novod N."/>
            <person name="O'Neill B."/>
            <person name="Osman S."/>
            <person name="Markiewicz E."/>
            <person name="Oyono O.L."/>
            <person name="Patti C."/>
            <person name="Phunkhang P."/>
            <person name="Pierre F."/>
            <person name="Priest M."/>
            <person name="Raghuraman S."/>
            <person name="Rege F."/>
            <person name="Reyes R."/>
            <person name="Rise C."/>
            <person name="Rogov P."/>
            <person name="Ross K."/>
            <person name="Ryan E."/>
            <person name="Settipalli S."/>
            <person name="Shea T."/>
            <person name="Sherpa N."/>
            <person name="Shi L."/>
            <person name="Shih D."/>
            <person name="Sparrow T."/>
            <person name="Spaulding J."/>
            <person name="Stalker J."/>
            <person name="Stange-Thomann N."/>
            <person name="Stavropoulos S."/>
            <person name="Stone C."/>
            <person name="Strader C."/>
            <person name="Tesfaye S."/>
            <person name="Thomson T."/>
            <person name="Thoulutsang Y."/>
            <person name="Thoulutsang D."/>
            <person name="Topham K."/>
            <person name="Topping I."/>
            <person name="Tsamla T."/>
            <person name="Vassiliev H."/>
            <person name="Vo A."/>
            <person name="Wangchuk T."/>
            <person name="Wangdi T."/>
            <person name="Weiand M."/>
            <person name="Wilkinson J."/>
            <person name="Wilson A."/>
            <person name="Yadav S."/>
            <person name="Young G."/>
            <person name="Yu Q."/>
            <person name="Zembek L."/>
            <person name="Zhong D."/>
            <person name="Zimmer A."/>
            <person name="Zwirko Z."/>
            <person name="Jaffe D.B."/>
            <person name="Alvarez P."/>
            <person name="Brockman W."/>
            <person name="Butler J."/>
            <person name="Chin C."/>
            <person name="Gnerre S."/>
            <person name="Grabherr M."/>
            <person name="Kleber M."/>
            <person name="Mauceli E."/>
            <person name="MacCallum I."/>
        </authorList>
    </citation>
    <scope>NUCLEOTIDE SEQUENCE [LARGE SCALE GENOMIC DNA]</scope>
    <source>
        <strain evidence="4">MSH-3 / Tucson 14011-0111.49</strain>
    </source>
</reference>